<dbReference type="NCBIfam" id="TIGR00041">
    <property type="entry name" value="DTMP_kinase"/>
    <property type="match status" value="1"/>
</dbReference>
<evidence type="ECO:0000256" key="10">
    <source>
        <dbReference type="ARBA" id="ARBA00057735"/>
    </source>
</evidence>
<sequence>MRGNRGARWHEGNTGSNYKFNPGTAGNGDMGRGLFITLEGPDGSGKTTQMDRLEEYLHRRGLAVERTREPGGTLLSEAIRRLLLEPSYSPVDARAELFLYAAARAQHVAERIRPALAAGKIVLCDRFSDSTLAYQGYGRQLGAELVERLNDLATGNLRPDITFLIDVPVAIGLGRHSGGSDRLEQEDLEFHRRVRQGYLDLARREPRRVHLIDGTPSPDVVWEEIKEILDARLERL</sequence>
<evidence type="ECO:0000256" key="5">
    <source>
        <dbReference type="ARBA" id="ARBA00022727"/>
    </source>
</evidence>
<dbReference type="Pfam" id="PF02223">
    <property type="entry name" value="Thymidylate_kin"/>
    <property type="match status" value="1"/>
</dbReference>
<name>A0A0S6UDW5_NEOTH</name>
<dbReference type="InterPro" id="IPR027417">
    <property type="entry name" value="P-loop_NTPase"/>
</dbReference>
<dbReference type="InterPro" id="IPR018094">
    <property type="entry name" value="Thymidylate_kinase"/>
</dbReference>
<dbReference type="CDD" id="cd01672">
    <property type="entry name" value="TMPK"/>
    <property type="match status" value="1"/>
</dbReference>
<dbReference type="GO" id="GO:0005524">
    <property type="term" value="F:ATP binding"/>
    <property type="evidence" value="ECO:0007669"/>
    <property type="project" value="UniProtKB-UniRule"/>
</dbReference>
<gene>
    <name evidence="11" type="primary">tmk</name>
    <name evidence="14" type="ORF">MTY_1143</name>
</gene>
<dbReference type="InterPro" id="IPR039430">
    <property type="entry name" value="Thymidylate_kin-like_dom"/>
</dbReference>
<keyword evidence="6 11" id="KW-0547">Nucleotide-binding</keyword>
<organism evidence="14">
    <name type="scientific">Moorella thermoacetica Y72</name>
    <dbReference type="NCBI Taxonomy" id="1325331"/>
    <lineage>
        <taxon>Bacteria</taxon>
        <taxon>Bacillati</taxon>
        <taxon>Bacillota</taxon>
        <taxon>Clostridia</taxon>
        <taxon>Neomoorellales</taxon>
        <taxon>Neomoorellaceae</taxon>
        <taxon>Neomoorella</taxon>
    </lineage>
</organism>
<proteinExistence type="inferred from homology"/>
<evidence type="ECO:0000313" key="14">
    <source>
        <dbReference type="EMBL" id="GAF25806.1"/>
    </source>
</evidence>
<keyword evidence="7 11" id="KW-0418">Kinase</keyword>
<protein>
    <recommendedName>
        <fullName evidence="3 11">Thymidylate kinase</fullName>
        <ecNumber evidence="2 11">2.7.4.9</ecNumber>
    </recommendedName>
    <alternativeName>
        <fullName evidence="11">dTMP kinase</fullName>
    </alternativeName>
</protein>
<dbReference type="Proteomes" id="UP000063718">
    <property type="component" value="Unassembled WGS sequence"/>
</dbReference>
<dbReference type="Gene3D" id="3.40.50.300">
    <property type="entry name" value="P-loop containing nucleotide triphosphate hydrolases"/>
    <property type="match status" value="1"/>
</dbReference>
<comment type="similarity">
    <text evidence="1 11">Belongs to the thymidylate kinase family.</text>
</comment>
<dbReference type="AlphaFoldDB" id="A0A0S6UDW5"/>
<feature type="region of interest" description="Disordered" evidence="12">
    <location>
        <begin position="1"/>
        <end position="24"/>
    </location>
</feature>
<evidence type="ECO:0000256" key="11">
    <source>
        <dbReference type="HAMAP-Rule" id="MF_00165"/>
    </source>
</evidence>
<dbReference type="EC" id="2.7.4.9" evidence="2 11"/>
<dbReference type="InterPro" id="IPR018095">
    <property type="entry name" value="Thymidylate_kin_CS"/>
</dbReference>
<dbReference type="PANTHER" id="PTHR10344:SF4">
    <property type="entry name" value="UMP-CMP KINASE 2, MITOCHONDRIAL"/>
    <property type="match status" value="1"/>
</dbReference>
<dbReference type="FunFam" id="3.40.50.300:FF:000225">
    <property type="entry name" value="Thymidylate kinase"/>
    <property type="match status" value="1"/>
</dbReference>
<evidence type="ECO:0000256" key="7">
    <source>
        <dbReference type="ARBA" id="ARBA00022777"/>
    </source>
</evidence>
<dbReference type="EMBL" id="DF238840">
    <property type="protein sequence ID" value="GAF25806.1"/>
    <property type="molecule type" value="Genomic_DNA"/>
</dbReference>
<dbReference type="GO" id="GO:0006227">
    <property type="term" value="P:dUDP biosynthetic process"/>
    <property type="evidence" value="ECO:0007669"/>
    <property type="project" value="TreeGrafter"/>
</dbReference>
<dbReference type="GO" id="GO:0006235">
    <property type="term" value="P:dTTP biosynthetic process"/>
    <property type="evidence" value="ECO:0007669"/>
    <property type="project" value="UniProtKB-UniRule"/>
</dbReference>
<accession>A0A0S6UDW5</accession>
<evidence type="ECO:0000256" key="2">
    <source>
        <dbReference type="ARBA" id="ARBA00012980"/>
    </source>
</evidence>
<evidence type="ECO:0000256" key="12">
    <source>
        <dbReference type="SAM" id="MobiDB-lite"/>
    </source>
</evidence>
<dbReference type="GO" id="GO:0006233">
    <property type="term" value="P:dTDP biosynthetic process"/>
    <property type="evidence" value="ECO:0007669"/>
    <property type="project" value="InterPro"/>
</dbReference>
<dbReference type="SUPFAM" id="SSF52540">
    <property type="entry name" value="P-loop containing nucleoside triphosphate hydrolases"/>
    <property type="match status" value="1"/>
</dbReference>
<evidence type="ECO:0000256" key="9">
    <source>
        <dbReference type="ARBA" id="ARBA00048743"/>
    </source>
</evidence>
<dbReference type="GO" id="GO:0005829">
    <property type="term" value="C:cytosol"/>
    <property type="evidence" value="ECO:0007669"/>
    <property type="project" value="TreeGrafter"/>
</dbReference>
<evidence type="ECO:0000256" key="3">
    <source>
        <dbReference type="ARBA" id="ARBA00017144"/>
    </source>
</evidence>
<evidence type="ECO:0000256" key="8">
    <source>
        <dbReference type="ARBA" id="ARBA00022840"/>
    </source>
</evidence>
<feature type="binding site" evidence="11">
    <location>
        <begin position="40"/>
        <end position="47"/>
    </location>
    <ligand>
        <name>ATP</name>
        <dbReference type="ChEBI" id="CHEBI:30616"/>
    </ligand>
</feature>
<feature type="domain" description="Thymidylate kinase-like" evidence="13">
    <location>
        <begin position="38"/>
        <end position="225"/>
    </location>
</feature>
<dbReference type="PROSITE" id="PS01331">
    <property type="entry name" value="THYMIDYLATE_KINASE"/>
    <property type="match status" value="1"/>
</dbReference>
<evidence type="ECO:0000256" key="6">
    <source>
        <dbReference type="ARBA" id="ARBA00022741"/>
    </source>
</evidence>
<dbReference type="PANTHER" id="PTHR10344">
    <property type="entry name" value="THYMIDYLATE KINASE"/>
    <property type="match status" value="1"/>
</dbReference>
<evidence type="ECO:0000256" key="1">
    <source>
        <dbReference type="ARBA" id="ARBA00009776"/>
    </source>
</evidence>
<evidence type="ECO:0000256" key="4">
    <source>
        <dbReference type="ARBA" id="ARBA00022679"/>
    </source>
</evidence>
<dbReference type="HAMAP" id="MF_00165">
    <property type="entry name" value="Thymidylate_kinase"/>
    <property type="match status" value="1"/>
</dbReference>
<comment type="function">
    <text evidence="10 11">Phosphorylation of dTMP to form dTDP in both de novo and salvage pathways of dTTP synthesis.</text>
</comment>
<dbReference type="GO" id="GO:0004798">
    <property type="term" value="F:dTMP kinase activity"/>
    <property type="evidence" value="ECO:0007669"/>
    <property type="project" value="UniProtKB-UniRule"/>
</dbReference>
<keyword evidence="5 11" id="KW-0545">Nucleotide biosynthesis</keyword>
<evidence type="ECO:0000259" key="13">
    <source>
        <dbReference type="Pfam" id="PF02223"/>
    </source>
</evidence>
<keyword evidence="8 11" id="KW-0067">ATP-binding</keyword>
<reference evidence="14" key="1">
    <citation type="journal article" date="2014" name="Gene">
        <title>Genome-guided analysis of transformation efficiency and carbon dioxide assimilation by Moorella thermoacetica Y72.</title>
        <authorList>
            <person name="Tsukahara K."/>
            <person name="Kita A."/>
            <person name="Nakashimada Y."/>
            <person name="Hoshino T."/>
            <person name="Murakami K."/>
        </authorList>
    </citation>
    <scope>NUCLEOTIDE SEQUENCE [LARGE SCALE GENOMIC DNA]</scope>
    <source>
        <strain evidence="14">Y72</strain>
    </source>
</reference>
<comment type="catalytic activity">
    <reaction evidence="9 11">
        <text>dTMP + ATP = dTDP + ADP</text>
        <dbReference type="Rhea" id="RHEA:13517"/>
        <dbReference type="ChEBI" id="CHEBI:30616"/>
        <dbReference type="ChEBI" id="CHEBI:58369"/>
        <dbReference type="ChEBI" id="CHEBI:63528"/>
        <dbReference type="ChEBI" id="CHEBI:456216"/>
        <dbReference type="EC" id="2.7.4.9"/>
    </reaction>
</comment>
<keyword evidence="4 11" id="KW-0808">Transferase</keyword>